<keyword evidence="3" id="KW-1185">Reference proteome</keyword>
<evidence type="ECO:0000313" key="3">
    <source>
        <dbReference type="Proteomes" id="UP000550401"/>
    </source>
</evidence>
<dbReference type="Proteomes" id="UP000550401">
    <property type="component" value="Unassembled WGS sequence"/>
</dbReference>
<protein>
    <recommendedName>
        <fullName evidence="1">DUF4166 domain-containing protein</fullName>
    </recommendedName>
</protein>
<organism evidence="2 3">
    <name type="scientific">Dokdonella fugitiva</name>
    <dbReference type="NCBI Taxonomy" id="328517"/>
    <lineage>
        <taxon>Bacteria</taxon>
        <taxon>Pseudomonadati</taxon>
        <taxon>Pseudomonadota</taxon>
        <taxon>Gammaproteobacteria</taxon>
        <taxon>Lysobacterales</taxon>
        <taxon>Rhodanobacteraceae</taxon>
        <taxon>Dokdonella</taxon>
    </lineage>
</organism>
<evidence type="ECO:0000259" key="1">
    <source>
        <dbReference type="Pfam" id="PF13761"/>
    </source>
</evidence>
<dbReference type="Pfam" id="PF13761">
    <property type="entry name" value="DUF4166"/>
    <property type="match status" value="1"/>
</dbReference>
<dbReference type="AlphaFoldDB" id="A0A839F836"/>
<dbReference type="RefSeq" id="WP_310735232.1">
    <property type="nucleotide sequence ID" value="NZ_JACGXL010000004.1"/>
</dbReference>
<sequence>MTPLFERLLGSAFDTLDPCVRTLHRDRGERRYAGEVEVERGRHPLARLCARATRLPPAGRASIDVEIIADAAGERWSRHVGAHVMRSRLWARDSLLHERLGAVTFVFRLQARGGAIEWSVVRVRALGLPLPARWFAAVGAREADGEGRYTFDVRAALPIAGLLVRYRGWLDVGCSSVVPIA</sequence>
<proteinExistence type="predicted"/>
<evidence type="ECO:0000313" key="2">
    <source>
        <dbReference type="EMBL" id="MBA8888364.1"/>
    </source>
</evidence>
<name>A0A839F836_9GAMM</name>
<feature type="domain" description="DUF4166" evidence="1">
    <location>
        <begin position="16"/>
        <end position="170"/>
    </location>
</feature>
<dbReference type="InterPro" id="IPR025311">
    <property type="entry name" value="DUF4166"/>
</dbReference>
<dbReference type="EMBL" id="JACGXL010000004">
    <property type="protein sequence ID" value="MBA8888364.1"/>
    <property type="molecule type" value="Genomic_DNA"/>
</dbReference>
<reference evidence="2 3" key="1">
    <citation type="submission" date="2020-07" db="EMBL/GenBank/DDBJ databases">
        <title>Genomic Encyclopedia of Type Strains, Phase IV (KMG-V): Genome sequencing to study the core and pangenomes of soil and plant-associated prokaryotes.</title>
        <authorList>
            <person name="Whitman W."/>
        </authorList>
    </citation>
    <scope>NUCLEOTIDE SEQUENCE [LARGE SCALE GENOMIC DNA]</scope>
    <source>
        <strain evidence="2 3">RH2WT43</strain>
    </source>
</reference>
<gene>
    <name evidence="2" type="ORF">FHW12_002597</name>
</gene>
<accession>A0A839F836</accession>
<comment type="caution">
    <text evidence="2">The sequence shown here is derived from an EMBL/GenBank/DDBJ whole genome shotgun (WGS) entry which is preliminary data.</text>
</comment>